<keyword evidence="3" id="KW-1185">Reference proteome</keyword>
<feature type="region of interest" description="Disordered" evidence="1">
    <location>
        <begin position="165"/>
        <end position="188"/>
    </location>
</feature>
<reference evidence="2" key="1">
    <citation type="submission" date="2020-03" db="EMBL/GenBank/DDBJ databases">
        <authorList>
            <person name="Weist P."/>
        </authorList>
    </citation>
    <scope>NUCLEOTIDE SEQUENCE</scope>
</reference>
<feature type="compositionally biased region" description="Basic and acidic residues" evidence="1">
    <location>
        <begin position="232"/>
        <end position="247"/>
    </location>
</feature>
<protein>
    <submittedName>
        <fullName evidence="2">Uncharacterized protein</fullName>
    </submittedName>
</protein>
<organism evidence="2 3">
    <name type="scientific">Pleuronectes platessa</name>
    <name type="common">European plaice</name>
    <dbReference type="NCBI Taxonomy" id="8262"/>
    <lineage>
        <taxon>Eukaryota</taxon>
        <taxon>Metazoa</taxon>
        <taxon>Chordata</taxon>
        <taxon>Craniata</taxon>
        <taxon>Vertebrata</taxon>
        <taxon>Euteleostomi</taxon>
        <taxon>Actinopterygii</taxon>
        <taxon>Neopterygii</taxon>
        <taxon>Teleostei</taxon>
        <taxon>Neoteleostei</taxon>
        <taxon>Acanthomorphata</taxon>
        <taxon>Carangaria</taxon>
        <taxon>Pleuronectiformes</taxon>
        <taxon>Pleuronectoidei</taxon>
        <taxon>Pleuronectidae</taxon>
        <taxon>Pleuronectes</taxon>
    </lineage>
</organism>
<gene>
    <name evidence="2" type="ORF">PLEPLA_LOCUS2385</name>
</gene>
<evidence type="ECO:0000313" key="3">
    <source>
        <dbReference type="Proteomes" id="UP001153269"/>
    </source>
</evidence>
<dbReference type="EMBL" id="CADEAL010000116">
    <property type="protein sequence ID" value="CAB1414676.1"/>
    <property type="molecule type" value="Genomic_DNA"/>
</dbReference>
<feature type="compositionally biased region" description="Basic and acidic residues" evidence="1">
    <location>
        <begin position="255"/>
        <end position="265"/>
    </location>
</feature>
<comment type="caution">
    <text evidence="2">The sequence shown here is derived from an EMBL/GenBank/DDBJ whole genome shotgun (WGS) entry which is preliminary data.</text>
</comment>
<dbReference type="Proteomes" id="UP001153269">
    <property type="component" value="Unassembled WGS sequence"/>
</dbReference>
<feature type="region of interest" description="Disordered" evidence="1">
    <location>
        <begin position="232"/>
        <end position="265"/>
    </location>
</feature>
<accession>A0A9N7Y6L1</accession>
<evidence type="ECO:0000256" key="1">
    <source>
        <dbReference type="SAM" id="MobiDB-lite"/>
    </source>
</evidence>
<dbReference type="AlphaFoldDB" id="A0A9N7Y6L1"/>
<evidence type="ECO:0000313" key="2">
    <source>
        <dbReference type="EMBL" id="CAB1414676.1"/>
    </source>
</evidence>
<proteinExistence type="predicted"/>
<sequence length="265" mass="29185">MTVDYSGSGLDGGSWSCWLLTRDYDASGLGSVELVWFESLRRTRVFRDPQDPLSSSDELLKDLDCPQRMNLCQLLEPNRTSLTSKALPVPQTASASLTDSSCHQNTKSSETVCVLRDSVSSETVCPQRQSVSSETVCPQRHCVSPETVCPQRQCVPRDSLCPQRQSVSPVLGQSPAGGPPDTGAERNKGLLNFGRENILLQAQESPPGGGKMSWGFPRNPCSLRQPLFIPEEEKKLNSIPRTREVRSIRPSTDLRCNHETDRSPA</sequence>
<name>A0A9N7Y6L1_PLEPL</name>